<dbReference type="InterPro" id="IPR042099">
    <property type="entry name" value="ANL_N_sf"/>
</dbReference>
<feature type="domain" description="AMP-dependent synthetase/ligase" evidence="1">
    <location>
        <begin position="37"/>
        <end position="427"/>
    </location>
</feature>
<reference evidence="4" key="1">
    <citation type="submission" date="2016-06" db="EMBL/GenBank/DDBJ databases">
        <authorList>
            <person name="Sutton G."/>
            <person name="Brinkac L."/>
            <person name="Sanka R."/>
            <person name="Adams M."/>
            <person name="Lau E."/>
            <person name="Mehaffy C."/>
            <person name="Tameris M."/>
            <person name="Hatherill M."/>
            <person name="Hanekom W."/>
            <person name="Mahomed H."/>
            <person name="Mcshane H."/>
        </authorList>
    </citation>
    <scope>NUCLEOTIDE SEQUENCE [LARGE SCALE GENOMIC DNA]</scope>
    <source>
        <strain evidence="4">852002-10433_SCH5171157</strain>
    </source>
</reference>
<proteinExistence type="predicted"/>
<protein>
    <submittedName>
        <fullName evidence="3">Acyl-CoA synthetase</fullName>
    </submittedName>
</protein>
<sequence length="629" mass="66303">MNADLLWPRHATPGDIGAIERVPLADRGLPNSTYAVLQRAATLWPDRAAISAMPDADRWRQASTRTFSELLADVHRAANMLRQKGVQRHTPVAMISPNCDELITATLAAQLAGIAAPVNGALSSDHIAHLVERSGARTLVAAGPELDEASWRAAEHLVAAGVIDTVLLLRPNGGRDASAPVPAIEGATVHYFSDFRPGDDGLTFDGEAPSSTDLAALFHTGGTTGKPKPAAHTHANEVTDAWMIAANTVLDQDSVLFAGLPLFHVNALVVTLLAPMLRGQHAVWAGPLGYRDPALYPNFWKIVAHHGISATSAVPTVYAVLSKCPVDADISSLRYALVGASALPAAVRSDFESHTGVPLIEGYGLTEGTCVSARSFPDHPRPGSVGQRLPYQLVKTVRIDDDGQWHDLPAGETGNLAISGPTVFPGYVTARTNNGYVLDGLGKLNGGWQDTGDLAWVDGDGFVHLTGRAKDLIIRGGHNIDPAMIEDALLDHPDVTDAAAVGRPDVHSGEVPVAYVTLRPDATVTPESLRQWAVEHVSESAAAPKSVIIIDTIPVTAVGKPYKPPLRADATRSAIRDALVTVPGVVDVEVAVDDGAIVVTVVVDAGADTEAIAAPLGRYALAWDIKEQP</sequence>
<evidence type="ECO:0000313" key="3">
    <source>
        <dbReference type="EMBL" id="OBB81790.1"/>
    </source>
</evidence>
<dbReference type="Gene3D" id="3.30.300.30">
    <property type="match status" value="1"/>
</dbReference>
<dbReference type="RefSeq" id="WP_064887135.1">
    <property type="nucleotide sequence ID" value="NZ_LZSY01000179.1"/>
</dbReference>
<dbReference type="InterPro" id="IPR025110">
    <property type="entry name" value="AMP-bd_C"/>
</dbReference>
<dbReference type="AlphaFoldDB" id="A0A1A0VEW6"/>
<name>A0A1A0VEW6_MYCPR</name>
<dbReference type="OrthoDB" id="9803968at2"/>
<evidence type="ECO:0000259" key="2">
    <source>
        <dbReference type="Pfam" id="PF13193"/>
    </source>
</evidence>
<dbReference type="Pfam" id="PF00501">
    <property type="entry name" value="AMP-binding"/>
    <property type="match status" value="1"/>
</dbReference>
<dbReference type="PROSITE" id="PS00455">
    <property type="entry name" value="AMP_BINDING"/>
    <property type="match status" value="1"/>
</dbReference>
<dbReference type="PANTHER" id="PTHR43767:SF1">
    <property type="entry name" value="NONRIBOSOMAL PEPTIDE SYNTHASE PES1 (EUROFUNG)-RELATED"/>
    <property type="match status" value="1"/>
</dbReference>
<dbReference type="Gene3D" id="3.40.50.12780">
    <property type="entry name" value="N-terminal domain of ligase-like"/>
    <property type="match status" value="1"/>
</dbReference>
<dbReference type="InterPro" id="IPR045851">
    <property type="entry name" value="AMP-bd_C_sf"/>
</dbReference>
<organism evidence="3 4">
    <name type="scientific">Mycolicibacterium peregrinum</name>
    <name type="common">Mycobacterium peregrinum</name>
    <dbReference type="NCBI Taxonomy" id="43304"/>
    <lineage>
        <taxon>Bacteria</taxon>
        <taxon>Bacillati</taxon>
        <taxon>Actinomycetota</taxon>
        <taxon>Actinomycetes</taxon>
        <taxon>Mycobacteriales</taxon>
        <taxon>Mycobacteriaceae</taxon>
        <taxon>Mycolicibacterium</taxon>
    </lineage>
</organism>
<evidence type="ECO:0000259" key="1">
    <source>
        <dbReference type="Pfam" id="PF00501"/>
    </source>
</evidence>
<dbReference type="EMBL" id="LZSY01000179">
    <property type="protein sequence ID" value="OBB81790.1"/>
    <property type="molecule type" value="Genomic_DNA"/>
</dbReference>
<comment type="caution">
    <text evidence="3">The sequence shown here is derived from an EMBL/GenBank/DDBJ whole genome shotgun (WGS) entry which is preliminary data.</text>
</comment>
<evidence type="ECO:0000313" key="4">
    <source>
        <dbReference type="Proteomes" id="UP000094008"/>
    </source>
</evidence>
<dbReference type="GO" id="GO:0016878">
    <property type="term" value="F:acid-thiol ligase activity"/>
    <property type="evidence" value="ECO:0007669"/>
    <property type="project" value="UniProtKB-ARBA"/>
</dbReference>
<dbReference type="Pfam" id="PF13193">
    <property type="entry name" value="AMP-binding_C"/>
    <property type="match status" value="1"/>
</dbReference>
<dbReference type="InterPro" id="IPR050237">
    <property type="entry name" value="ATP-dep_AMP-bd_enzyme"/>
</dbReference>
<gene>
    <name evidence="3" type="ORF">A5779_09480</name>
</gene>
<dbReference type="SUPFAM" id="SSF56801">
    <property type="entry name" value="Acetyl-CoA synthetase-like"/>
    <property type="match status" value="1"/>
</dbReference>
<dbReference type="InterPro" id="IPR020845">
    <property type="entry name" value="AMP-binding_CS"/>
</dbReference>
<accession>A0A1A0VEW6</accession>
<dbReference type="InterPro" id="IPR000873">
    <property type="entry name" value="AMP-dep_synth/lig_dom"/>
</dbReference>
<dbReference type="PANTHER" id="PTHR43767">
    <property type="entry name" value="LONG-CHAIN-FATTY-ACID--COA LIGASE"/>
    <property type="match status" value="1"/>
</dbReference>
<feature type="domain" description="AMP-binding enzyme C-terminal" evidence="2">
    <location>
        <begin position="485"/>
        <end position="560"/>
    </location>
</feature>
<dbReference type="Proteomes" id="UP000094008">
    <property type="component" value="Unassembled WGS sequence"/>
</dbReference>
<dbReference type="NCBIfam" id="NF005714">
    <property type="entry name" value="PRK07529.1"/>
    <property type="match status" value="1"/>
</dbReference>